<protein>
    <submittedName>
        <fullName evidence="2">Uncharacterized protein</fullName>
    </submittedName>
</protein>
<gene>
    <name evidence="2" type="ORF">MCHLO_09982</name>
</gene>
<feature type="region of interest" description="Disordered" evidence="1">
    <location>
        <begin position="35"/>
        <end position="65"/>
    </location>
</feature>
<keyword evidence="3" id="KW-1185">Reference proteome</keyword>
<sequence>MVTQAISHPPALDSRHRVPASVWLGVPARPALFDNGHSQSLGRPRVHRTHCKISAPGDDRNMRNPDLTLRDASEITFYYDAEDEQPISGPSSKPMHPLVAGIAPLQKVAGVRHSNRKPKLSARAKAARDLDSDTDASASSTKRKATSPGRKTVTKAARLAGSASAATAAEAASGTDSDGSGSGDNYEEQKQSDAVPTSGDDALETTDTEDEDATIQARGAFEKFKAMGDADHAKAIQTKSRSDKTADIRLMFIKKKDYPHPDTGVPTNGHICIICDADGEIGIQVFFTGSA</sequence>
<name>A0ABQ0LPI2_MYCCL</name>
<evidence type="ECO:0000313" key="3">
    <source>
        <dbReference type="Proteomes" id="UP000815677"/>
    </source>
</evidence>
<feature type="compositionally biased region" description="Basic residues" evidence="1">
    <location>
        <begin position="113"/>
        <end position="122"/>
    </location>
</feature>
<accession>A0ABQ0LPI2</accession>
<feature type="compositionally biased region" description="Acidic residues" evidence="1">
    <location>
        <begin position="201"/>
        <end position="213"/>
    </location>
</feature>
<dbReference type="Proteomes" id="UP000815677">
    <property type="component" value="Unassembled WGS sequence"/>
</dbReference>
<reference evidence="2" key="1">
    <citation type="submission" date="2014-09" db="EMBL/GenBank/DDBJ databases">
        <title>Genome sequence of the luminous mushroom Mycena chlorophos for searching fungal bioluminescence genes.</title>
        <authorList>
            <person name="Tanaka Y."/>
            <person name="Kasuga D."/>
            <person name="Oba Y."/>
            <person name="Hase S."/>
            <person name="Sato K."/>
            <person name="Oba Y."/>
            <person name="Sakakibara Y."/>
        </authorList>
    </citation>
    <scope>NUCLEOTIDE SEQUENCE</scope>
</reference>
<feature type="compositionally biased region" description="Low complexity" evidence="1">
    <location>
        <begin position="160"/>
        <end position="179"/>
    </location>
</feature>
<proteinExistence type="predicted"/>
<evidence type="ECO:0000313" key="2">
    <source>
        <dbReference type="EMBL" id="GAT52975.1"/>
    </source>
</evidence>
<feature type="region of interest" description="Disordered" evidence="1">
    <location>
        <begin position="109"/>
        <end position="217"/>
    </location>
</feature>
<organism evidence="2 3">
    <name type="scientific">Mycena chlorophos</name>
    <name type="common">Agaric fungus</name>
    <name type="synonym">Agaricus chlorophos</name>
    <dbReference type="NCBI Taxonomy" id="658473"/>
    <lineage>
        <taxon>Eukaryota</taxon>
        <taxon>Fungi</taxon>
        <taxon>Dikarya</taxon>
        <taxon>Basidiomycota</taxon>
        <taxon>Agaricomycotina</taxon>
        <taxon>Agaricomycetes</taxon>
        <taxon>Agaricomycetidae</taxon>
        <taxon>Agaricales</taxon>
        <taxon>Marasmiineae</taxon>
        <taxon>Mycenaceae</taxon>
        <taxon>Mycena</taxon>
    </lineage>
</organism>
<dbReference type="EMBL" id="DF848020">
    <property type="protein sequence ID" value="GAT52975.1"/>
    <property type="molecule type" value="Genomic_DNA"/>
</dbReference>
<evidence type="ECO:0000256" key="1">
    <source>
        <dbReference type="SAM" id="MobiDB-lite"/>
    </source>
</evidence>